<sequence length="617" mass="63887">MADDQWVPDVPDGAFVIGGGDYRYGQDMTEDIARSLFQVPDFNPANALLVLPQLLLRLPLEALQKFKDFIPNVLEGAFNTVAGAVDAIMGAIRETPRVLEQILSYLPQELRDELEHAAARISAVIDAIVQALTGTLNIGHTIEDLIFAMTHISPGSISGVLGAGSVEEAFHRIVDAVVSGIVGATGTGAGISDLQTLLEKIASSAARGGFAWDILGIQNNKKPKSGLYKSERGNFDLDTLNSTVSVSPGTSIIAFDVIEQSMPIGLITWIGWGTSGITDFYINVYRCVDDRSDPELGELIHQSENIAGLLAGSASPGANMAYELTTPIAAVAGDLLAYEFIAVGGTHTMRGRDFNLPDNDGAPIGNVGATRSLSTPSLPPATLDKADVTWTDNVPRVGIAVDTGTGSDHHDPQVEFFEKPVAIPVPAWCDRIDAIVTGKGGEGADGFLGFYGNPGQPGGVNTVTWTRGEHFSGTTTILEWDGAELSIPGFGVSAANGSNGSGQRPVALGKPVGKGIEEVEYNGLKLAAGGDQHAYGGAGTKPGGGGNGGHWLGIYTQGGPGGPACAAVQFRKGALPGEVVGDGEGDVTPPNTSALHVDVSATTTSITITPSGAVDDA</sequence>
<protein>
    <submittedName>
        <fullName evidence="1">Minor tail protein</fullName>
    </submittedName>
</protein>
<name>A0AAU8GTT1_9CAUD</name>
<proteinExistence type="predicted"/>
<evidence type="ECO:0000313" key="1">
    <source>
        <dbReference type="EMBL" id="XCH44163.1"/>
    </source>
</evidence>
<reference evidence="1" key="1">
    <citation type="submission" date="2024-05" db="EMBL/GenBank/DDBJ databases">
        <authorList>
            <person name="Angeles D.G."/>
            <person name="Arvik A.J."/>
            <person name="Ashton K.E."/>
            <person name="Baker A.G."/>
            <person name="Benitez E."/>
            <person name="Boateng E.S."/>
            <person name="Bopp L.A."/>
            <person name="Canales M.Y."/>
            <person name="Cho C.S."/>
            <person name="Denby A.C."/>
            <person name="Ferrell L.E."/>
            <person name="Gates K.A."/>
            <person name="Goitom S."/>
            <person name="Griffith A.H."/>
            <person name="Hassan A.M."/>
            <person name="James S.C."/>
            <person name="Javed S.A."/>
            <person name="Jordan A.B."/>
            <person name="Kershner D.C."/>
            <person name="Kudva A.P."/>
            <person name="Liu S."/>
            <person name="Loosemore S.B."/>
            <person name="Lyle H.E."/>
            <person name="Mahmud R."/>
            <person name="Martey A."/>
            <person name="Martin B.S."/>
            <person name="Martin C.E."/>
            <person name="Martin G.J."/>
            <person name="McClellan E."/>
            <person name="Paladino M.R."/>
            <person name="Papa A.R."/>
            <person name="Perez K."/>
            <person name="Rhodes B.E."/>
            <person name="Riddervold E.J."/>
            <person name="Roudabush H."/>
            <person name="Ruiz I.A."/>
            <person name="Russell E.L."/>
            <person name="Sams C.E."/>
            <person name="Shin S."/>
            <person name="Smith G.L."/>
            <person name="Snowman J.L."/>
            <person name="Timberlake T."/>
            <person name="Tucker Z.R."/>
            <person name="Vashistha N."/>
            <person name="Voshell S.M."/>
            <person name="Vuppala S."/>
            <person name="Wallace A.L."/>
            <person name="Ko C."/>
            <person name="Russell D.A."/>
            <person name="Jacobs-Sera D."/>
            <person name="Hatfull G.F."/>
        </authorList>
    </citation>
    <scope>NUCLEOTIDE SEQUENCE</scope>
</reference>
<organism evidence="1">
    <name type="scientific">Mycobacterium phage TwoPeat</name>
    <dbReference type="NCBI Taxonomy" id="3158882"/>
    <lineage>
        <taxon>Viruses</taxon>
        <taxon>Duplodnaviria</taxon>
        <taxon>Heunggongvirae</taxon>
        <taxon>Uroviricota</taxon>
        <taxon>Caudoviricetes</taxon>
    </lineage>
</organism>
<gene>
    <name evidence="1" type="primary">32</name>
    <name evidence="1" type="ORF">SEA_TWOPEAT_32</name>
</gene>
<accession>A0AAU8GTT1</accession>
<dbReference type="EMBL" id="PP758915">
    <property type="protein sequence ID" value="XCH44163.1"/>
    <property type="molecule type" value="Genomic_DNA"/>
</dbReference>